<organism evidence="1 2">
    <name type="scientific">Paramecium octaurelia</name>
    <dbReference type="NCBI Taxonomy" id="43137"/>
    <lineage>
        <taxon>Eukaryota</taxon>
        <taxon>Sar</taxon>
        <taxon>Alveolata</taxon>
        <taxon>Ciliophora</taxon>
        <taxon>Intramacronucleata</taxon>
        <taxon>Oligohymenophorea</taxon>
        <taxon>Peniculida</taxon>
        <taxon>Parameciidae</taxon>
        <taxon>Paramecium</taxon>
    </lineage>
</organism>
<accession>A0A8S1YDN3</accession>
<dbReference type="Proteomes" id="UP000683925">
    <property type="component" value="Unassembled WGS sequence"/>
</dbReference>
<proteinExistence type="predicted"/>
<name>A0A8S1YDN3_PAROT</name>
<gene>
    <name evidence="1" type="ORF">POCTA_138.1.T1540095</name>
</gene>
<evidence type="ECO:0000313" key="1">
    <source>
        <dbReference type="EMBL" id="CAD8211483.1"/>
    </source>
</evidence>
<sequence length="51" mass="5627">MLTPQFIAQGDTAQAVLLISQIWLKKGQISIMGVISRIEVCNQPYSHILDG</sequence>
<comment type="caution">
    <text evidence="1">The sequence shown here is derived from an EMBL/GenBank/DDBJ whole genome shotgun (WGS) entry which is preliminary data.</text>
</comment>
<reference evidence="1" key="1">
    <citation type="submission" date="2021-01" db="EMBL/GenBank/DDBJ databases">
        <authorList>
            <consortium name="Genoscope - CEA"/>
            <person name="William W."/>
        </authorList>
    </citation>
    <scope>NUCLEOTIDE SEQUENCE</scope>
</reference>
<protein>
    <submittedName>
        <fullName evidence="1">Uncharacterized protein</fullName>
    </submittedName>
</protein>
<keyword evidence="2" id="KW-1185">Reference proteome</keyword>
<evidence type="ECO:0000313" key="2">
    <source>
        <dbReference type="Proteomes" id="UP000683925"/>
    </source>
</evidence>
<dbReference type="EMBL" id="CAJJDP010000156">
    <property type="protein sequence ID" value="CAD8211483.1"/>
    <property type="molecule type" value="Genomic_DNA"/>
</dbReference>
<dbReference type="AlphaFoldDB" id="A0A8S1YDN3"/>